<gene>
    <name evidence="1" type="ORF">BC673_11714</name>
</gene>
<name>A0ABX9DPN9_9BACT</name>
<dbReference type="EMBL" id="QLTQ01000017">
    <property type="protein sequence ID" value="RAS44285.1"/>
    <property type="molecule type" value="Genomic_DNA"/>
</dbReference>
<keyword evidence="2" id="KW-1185">Reference proteome</keyword>
<accession>A0ABX9DPN9</accession>
<organism evidence="1 2">
    <name type="scientific">Prevotella pallens</name>
    <dbReference type="NCBI Taxonomy" id="60133"/>
    <lineage>
        <taxon>Bacteria</taxon>
        <taxon>Pseudomonadati</taxon>
        <taxon>Bacteroidota</taxon>
        <taxon>Bacteroidia</taxon>
        <taxon>Bacteroidales</taxon>
        <taxon>Prevotellaceae</taxon>
        <taxon>Prevotella</taxon>
    </lineage>
</organism>
<proteinExistence type="predicted"/>
<comment type="caution">
    <text evidence="1">The sequence shown here is derived from an EMBL/GenBank/DDBJ whole genome shotgun (WGS) entry which is preliminary data.</text>
</comment>
<dbReference type="Proteomes" id="UP000249852">
    <property type="component" value="Unassembled WGS sequence"/>
</dbReference>
<evidence type="ECO:0000313" key="2">
    <source>
        <dbReference type="Proteomes" id="UP000249852"/>
    </source>
</evidence>
<reference evidence="1 2" key="1">
    <citation type="submission" date="2018-06" db="EMBL/GenBank/DDBJ databases">
        <title>Genomic Encyclopedia of Archaeal and Bacterial Type Strains, Phase II (KMG-II): from individual species to whole genera.</title>
        <authorList>
            <person name="Goeker M."/>
        </authorList>
    </citation>
    <scope>NUCLEOTIDE SEQUENCE [LARGE SCALE GENOMIC DNA]</scope>
    <source>
        <strain evidence="1 2">DSM 18710</strain>
    </source>
</reference>
<evidence type="ECO:0000313" key="1">
    <source>
        <dbReference type="EMBL" id="RAS44285.1"/>
    </source>
</evidence>
<sequence>MTKVAIKSDKITSLGGIFHVMDVFSKLGLNQIIDSSLGQRGSTSTAFQYSDIISSLFYSYLCGADCLEDINTLVAQFSLSPKCTLPGADTVGRGLKELKEANVVYTCDKFKHAYKYNKAEKLNQLLLTMVKHLGLTHEGSSVDLDFDHQFIPAHKYDATYSYKGDYGYFPGWVHLPFSFLEQNTFFMLVTAMLKNFYLFLIDKLREFGIRKGLKKLVISSKIRIFIGENQ</sequence>
<protein>
    <submittedName>
        <fullName evidence="1">DDE family transposase</fullName>
    </submittedName>
</protein>